<gene>
    <name evidence="4" type="ORF">SAMN02745906_3420</name>
</gene>
<dbReference type="EMBL" id="LT630003">
    <property type="protein sequence ID" value="SET95929.1"/>
    <property type="molecule type" value="Genomic_DNA"/>
</dbReference>
<keyword evidence="5" id="KW-1185">Reference proteome</keyword>
<proteinExistence type="inferred from homology"/>
<dbReference type="Gene3D" id="1.10.10.10">
    <property type="entry name" value="Winged helix-like DNA-binding domain superfamily/Winged helix DNA-binding domain"/>
    <property type="match status" value="1"/>
</dbReference>
<dbReference type="Proteomes" id="UP000198970">
    <property type="component" value="Chromosome I"/>
</dbReference>
<evidence type="ECO:0000256" key="1">
    <source>
        <dbReference type="ARBA" id="ARBA00002486"/>
    </source>
</evidence>
<protein>
    <submittedName>
        <fullName evidence="4">Sugar kinase of the NBD/HSP70 family, may contain an N-terminal HTH domain</fullName>
    </submittedName>
</protein>
<comment type="similarity">
    <text evidence="2">Belongs to the ROK (NagC/XylR) family.</text>
</comment>
<evidence type="ECO:0000256" key="3">
    <source>
        <dbReference type="ARBA" id="ARBA00022629"/>
    </source>
</evidence>
<evidence type="ECO:0000313" key="4">
    <source>
        <dbReference type="EMBL" id="SET95929.1"/>
    </source>
</evidence>
<dbReference type="InterPro" id="IPR036388">
    <property type="entry name" value="WH-like_DNA-bd_sf"/>
</dbReference>
<reference evidence="4 5" key="1">
    <citation type="submission" date="2016-10" db="EMBL/GenBank/DDBJ databases">
        <authorList>
            <person name="Varghese N."/>
            <person name="Submissions S."/>
        </authorList>
    </citation>
    <scope>NUCLEOTIDE SEQUENCE [LARGE SCALE GENOMIC DNA]</scope>
    <source>
        <strain evidence="4 5">ATCC 19403</strain>
    </source>
</reference>
<evidence type="ECO:0000256" key="2">
    <source>
        <dbReference type="ARBA" id="ARBA00006479"/>
    </source>
</evidence>
<keyword evidence="4" id="KW-0418">Kinase</keyword>
<accession>A0ABY1CDL3</accession>
<evidence type="ECO:0000313" key="5">
    <source>
        <dbReference type="Proteomes" id="UP000198970"/>
    </source>
</evidence>
<dbReference type="Pfam" id="PF00480">
    <property type="entry name" value="ROK"/>
    <property type="match status" value="1"/>
</dbReference>
<dbReference type="InterPro" id="IPR000600">
    <property type="entry name" value="ROK"/>
</dbReference>
<comment type="function">
    <text evidence="1">Transcriptional repressor of xylose-utilizing enzymes.</text>
</comment>
<dbReference type="RefSeq" id="WP_100042991.1">
    <property type="nucleotide sequence ID" value="NZ_LT630003.1"/>
</dbReference>
<name>A0ABY1CDL3_9FIRM</name>
<dbReference type="GO" id="GO:0016301">
    <property type="term" value="F:kinase activity"/>
    <property type="evidence" value="ECO:0007669"/>
    <property type="project" value="UniProtKB-KW"/>
</dbReference>
<sequence>MGEMVGKPGVIKLLNKDVVEGIIRSNGPITKPEIAKRSQLSLVTVNKTVAILIQEEKVRVSGASESTGGRRAMFFEINNEANYYIGLYYYKNHYIGAISDSIGELIYVHEFPTRVDVYEEVMEDTYAALDSLIEKCGDHMIKAIGIGVPGVVKEGTITNIPNIPSWEGKDISGILSDKYQLPVLLENDINLTTLGIYNTEYQNNKVRNMALIYLDQGIGSGFIINQSLFKGSSNFAGELSYIPVKQHFPIKGKVTRYTGNFETQISLITEAIEQSSGLSEQGLYKEMLIRTIVEGLLSVICVLNPEIIVMKHRCLTEHDCQKIERELAEWVDESNVPSIINAADLRKSSIQGVIRMCIRESTSSYSLSNKKRG</sequence>
<keyword evidence="3" id="KW-0859">Xylose metabolism</keyword>
<dbReference type="SUPFAM" id="SSF53067">
    <property type="entry name" value="Actin-like ATPase domain"/>
    <property type="match status" value="1"/>
</dbReference>
<dbReference type="InterPro" id="IPR036390">
    <property type="entry name" value="WH_DNA-bd_sf"/>
</dbReference>
<keyword evidence="4" id="KW-0808">Transferase</keyword>
<dbReference type="InterPro" id="IPR043129">
    <property type="entry name" value="ATPase_NBD"/>
</dbReference>
<dbReference type="CDD" id="cd23763">
    <property type="entry name" value="ASKHA_ATPase_ROK"/>
    <property type="match status" value="1"/>
</dbReference>
<dbReference type="Gene3D" id="3.30.420.40">
    <property type="match status" value="2"/>
</dbReference>
<organism evidence="4 5">
    <name type="scientific">Lacrimispora sphenoides JCM 1415</name>
    <dbReference type="NCBI Taxonomy" id="1297793"/>
    <lineage>
        <taxon>Bacteria</taxon>
        <taxon>Bacillati</taxon>
        <taxon>Bacillota</taxon>
        <taxon>Clostridia</taxon>
        <taxon>Lachnospirales</taxon>
        <taxon>Lachnospiraceae</taxon>
        <taxon>Lacrimispora</taxon>
    </lineage>
</organism>
<dbReference type="PANTHER" id="PTHR18964">
    <property type="entry name" value="ROK (REPRESSOR, ORF, KINASE) FAMILY"/>
    <property type="match status" value="1"/>
</dbReference>
<keyword evidence="3" id="KW-0119">Carbohydrate metabolism</keyword>
<dbReference type="PANTHER" id="PTHR18964:SF149">
    <property type="entry name" value="BIFUNCTIONAL UDP-N-ACETYLGLUCOSAMINE 2-EPIMERASE_N-ACETYLMANNOSAMINE KINASE"/>
    <property type="match status" value="1"/>
</dbReference>
<dbReference type="SUPFAM" id="SSF46785">
    <property type="entry name" value="Winged helix' DNA-binding domain"/>
    <property type="match status" value="1"/>
</dbReference>